<keyword evidence="7 14" id="KW-0479">Metal-binding</keyword>
<name>A0ABU2DPQ4_9MICC</name>
<dbReference type="RefSeq" id="WP_310547490.1">
    <property type="nucleotide sequence ID" value="NZ_JAVKGR010000002.1"/>
</dbReference>
<evidence type="ECO:0000256" key="9">
    <source>
        <dbReference type="ARBA" id="ARBA00022857"/>
    </source>
</evidence>
<dbReference type="InterPro" id="IPR016193">
    <property type="entry name" value="Cytidine_deaminase-like"/>
</dbReference>
<evidence type="ECO:0000313" key="17">
    <source>
        <dbReference type="EMBL" id="MDR8018497.1"/>
    </source>
</evidence>
<dbReference type="SUPFAM" id="SSF53927">
    <property type="entry name" value="Cytidine deaminase-like"/>
    <property type="match status" value="1"/>
</dbReference>
<evidence type="ECO:0000256" key="8">
    <source>
        <dbReference type="ARBA" id="ARBA00022833"/>
    </source>
</evidence>
<dbReference type="Pfam" id="PF01872">
    <property type="entry name" value="RibD_C"/>
    <property type="match status" value="1"/>
</dbReference>
<evidence type="ECO:0000259" key="16">
    <source>
        <dbReference type="PROSITE" id="PS51747"/>
    </source>
</evidence>
<evidence type="ECO:0000256" key="1">
    <source>
        <dbReference type="ARBA" id="ARBA00002151"/>
    </source>
</evidence>
<keyword evidence="18" id="KW-1185">Reference proteome</keyword>
<dbReference type="InterPro" id="IPR016192">
    <property type="entry name" value="APOBEC/CMP_deaminase_Zn-bd"/>
</dbReference>
<evidence type="ECO:0000256" key="15">
    <source>
        <dbReference type="SAM" id="MobiDB-lite"/>
    </source>
</evidence>
<sequence length="376" mass="39877">MSPVRHQKPMELALGTAQQGHRGANPLVGAILVHGEQVLAVGHHRGAGSPHAERVALSSFAEARARGAHDGVDPAEAVLYTTLEPCRHHGRQPPCTEAILEAGIGTVVYGAPDPTPRAGGGAQVLSAAGLEVIAGVLDEQCRALNHRWLRAQEQGRPFVTVHLAQTLDGRIAAADGSSRWITSAASREHTHTIRERIDAILVGTETALIDDPRLTARTSDGALAARQPLRCVMGLREIPEQALLRDGEPEGHGWRRLATRDPGEALRWLSASEHRGHPVRHVLVEGGARVMAAFFAADLVDEVFVYQAPLILGAGPSSVGDLGITTLRQAPRFVLDSAESGPVRLFGTDVCTHLSPEPYPAGASGTSLTDTPDRSS</sequence>
<evidence type="ECO:0000256" key="3">
    <source>
        <dbReference type="ARBA" id="ARBA00004910"/>
    </source>
</evidence>
<accession>A0ABU2DPQ4</accession>
<evidence type="ECO:0000256" key="13">
    <source>
        <dbReference type="ARBA" id="ARBA00049886"/>
    </source>
</evidence>
<dbReference type="GO" id="GO:0008835">
    <property type="term" value="F:diaminohydroxyphosphoribosylaminopyrimidine deaminase activity"/>
    <property type="evidence" value="ECO:0007669"/>
    <property type="project" value="UniProtKB-EC"/>
</dbReference>
<dbReference type="EMBL" id="JAVKGR010000002">
    <property type="protein sequence ID" value="MDR8018497.1"/>
    <property type="molecule type" value="Genomic_DNA"/>
</dbReference>
<dbReference type="GO" id="GO:0008703">
    <property type="term" value="F:5-amino-6-(5-phosphoribosylamino)uracil reductase activity"/>
    <property type="evidence" value="ECO:0007669"/>
    <property type="project" value="UniProtKB-EC"/>
</dbReference>
<evidence type="ECO:0000256" key="4">
    <source>
        <dbReference type="ARBA" id="ARBA00005259"/>
    </source>
</evidence>
<comment type="similarity">
    <text evidence="4 14">In the N-terminal section; belongs to the cytidine and deoxycytidylate deaminase family.</text>
</comment>
<comment type="cofactor">
    <cofactor evidence="14">
        <name>Zn(2+)</name>
        <dbReference type="ChEBI" id="CHEBI:29105"/>
    </cofactor>
    <text evidence="14">Binds 1 zinc ion.</text>
</comment>
<dbReference type="InterPro" id="IPR002125">
    <property type="entry name" value="CMP_dCMP_dom"/>
</dbReference>
<evidence type="ECO:0000256" key="11">
    <source>
        <dbReference type="ARBA" id="ARBA00023268"/>
    </source>
</evidence>
<dbReference type="Gene3D" id="3.40.430.10">
    <property type="entry name" value="Dihydrofolate Reductase, subunit A"/>
    <property type="match status" value="1"/>
</dbReference>
<comment type="caution">
    <text evidence="17">The sequence shown here is derived from an EMBL/GenBank/DDBJ whole genome shotgun (WGS) entry which is preliminary data.</text>
</comment>
<comment type="similarity">
    <text evidence="5 14">In the C-terminal section; belongs to the HTP reductase family.</text>
</comment>
<protein>
    <recommendedName>
        <fullName evidence="14">Riboflavin biosynthesis protein RibD</fullName>
    </recommendedName>
    <domain>
        <recommendedName>
            <fullName evidence="14">Diaminohydroxyphosphoribosylaminopyrimidine deaminase</fullName>
            <shortName evidence="14">DRAP deaminase</shortName>
            <ecNumber evidence="14">3.5.4.26</ecNumber>
        </recommendedName>
        <alternativeName>
            <fullName evidence="14">Riboflavin-specific deaminase</fullName>
        </alternativeName>
    </domain>
    <domain>
        <recommendedName>
            <fullName evidence="14">5-amino-6-(5-phosphoribosylamino)uracil reductase</fullName>
            <ecNumber evidence="14">1.1.1.193</ecNumber>
        </recommendedName>
        <alternativeName>
            <fullName evidence="14">HTP reductase</fullName>
        </alternativeName>
    </domain>
</protein>
<comment type="catalytic activity">
    <reaction evidence="13 14">
        <text>2,5-diamino-6-hydroxy-4-(5-phosphoribosylamino)-pyrimidine + H2O + H(+) = 5-amino-6-(5-phospho-D-ribosylamino)uracil + NH4(+)</text>
        <dbReference type="Rhea" id="RHEA:21868"/>
        <dbReference type="ChEBI" id="CHEBI:15377"/>
        <dbReference type="ChEBI" id="CHEBI:15378"/>
        <dbReference type="ChEBI" id="CHEBI:28938"/>
        <dbReference type="ChEBI" id="CHEBI:58453"/>
        <dbReference type="ChEBI" id="CHEBI:58614"/>
        <dbReference type="EC" id="3.5.4.26"/>
    </reaction>
</comment>
<keyword evidence="9 14" id="KW-0521">NADP</keyword>
<dbReference type="InterPro" id="IPR024072">
    <property type="entry name" value="DHFR-like_dom_sf"/>
</dbReference>
<dbReference type="InterPro" id="IPR002734">
    <property type="entry name" value="RibDG_C"/>
</dbReference>
<dbReference type="EC" id="1.1.1.193" evidence="14"/>
<comment type="pathway">
    <text evidence="3 14">Cofactor biosynthesis; riboflavin biosynthesis; 5-amino-6-(D-ribitylamino)uracil from GTP: step 3/4.</text>
</comment>
<evidence type="ECO:0000256" key="10">
    <source>
        <dbReference type="ARBA" id="ARBA00023002"/>
    </source>
</evidence>
<comment type="catalytic activity">
    <reaction evidence="12 14">
        <text>5-amino-6-(5-phospho-D-ribitylamino)uracil + NADP(+) = 5-amino-6-(5-phospho-D-ribosylamino)uracil + NADPH + H(+)</text>
        <dbReference type="Rhea" id="RHEA:17845"/>
        <dbReference type="ChEBI" id="CHEBI:15378"/>
        <dbReference type="ChEBI" id="CHEBI:57783"/>
        <dbReference type="ChEBI" id="CHEBI:58349"/>
        <dbReference type="ChEBI" id="CHEBI:58421"/>
        <dbReference type="ChEBI" id="CHEBI:58453"/>
        <dbReference type="EC" id="1.1.1.193"/>
    </reaction>
</comment>
<dbReference type="CDD" id="cd01284">
    <property type="entry name" value="Riboflavin_deaminase-reductase"/>
    <property type="match status" value="1"/>
</dbReference>
<evidence type="ECO:0000256" key="12">
    <source>
        <dbReference type="ARBA" id="ARBA00049861"/>
    </source>
</evidence>
<dbReference type="InterPro" id="IPR050765">
    <property type="entry name" value="Riboflavin_Biosynth_HTPR"/>
</dbReference>
<evidence type="ECO:0000256" key="6">
    <source>
        <dbReference type="ARBA" id="ARBA00022619"/>
    </source>
</evidence>
<evidence type="ECO:0000256" key="7">
    <source>
        <dbReference type="ARBA" id="ARBA00022723"/>
    </source>
</evidence>
<dbReference type="NCBIfam" id="TIGR00326">
    <property type="entry name" value="eubact_ribD"/>
    <property type="match status" value="1"/>
</dbReference>
<dbReference type="Gene3D" id="3.40.140.10">
    <property type="entry name" value="Cytidine Deaminase, domain 2"/>
    <property type="match status" value="1"/>
</dbReference>
<reference evidence="17 18" key="1">
    <citation type="submission" date="2023-09" db="EMBL/GenBank/DDBJ databases">
        <title>Description of three actinobacteria isolated from air of manufacturing shop in a pharmaceutical factory.</title>
        <authorList>
            <person name="Zhang D.-F."/>
        </authorList>
    </citation>
    <scope>NUCLEOTIDE SEQUENCE [LARGE SCALE GENOMIC DNA]</scope>
    <source>
        <strain evidence="17 18">LY-0111</strain>
    </source>
</reference>
<feature type="region of interest" description="Disordered" evidence="15">
    <location>
        <begin position="357"/>
        <end position="376"/>
    </location>
</feature>
<keyword evidence="14 17" id="KW-0378">Hydrolase</keyword>
<proteinExistence type="inferred from homology"/>
<evidence type="ECO:0000256" key="2">
    <source>
        <dbReference type="ARBA" id="ARBA00004882"/>
    </source>
</evidence>
<dbReference type="PIRSF" id="PIRSF006769">
    <property type="entry name" value="RibD"/>
    <property type="match status" value="1"/>
</dbReference>
<dbReference type="PROSITE" id="PS51747">
    <property type="entry name" value="CYT_DCMP_DEAMINASES_2"/>
    <property type="match status" value="1"/>
</dbReference>
<dbReference type="EC" id="3.5.4.26" evidence="14"/>
<dbReference type="Proteomes" id="UP001251870">
    <property type="component" value="Unassembled WGS sequence"/>
</dbReference>
<evidence type="ECO:0000256" key="14">
    <source>
        <dbReference type="PIRNR" id="PIRNR006769"/>
    </source>
</evidence>
<keyword evidence="10 14" id="KW-0560">Oxidoreductase</keyword>
<dbReference type="PROSITE" id="PS00903">
    <property type="entry name" value="CYT_DCMP_DEAMINASES_1"/>
    <property type="match status" value="1"/>
</dbReference>
<dbReference type="Pfam" id="PF00383">
    <property type="entry name" value="dCMP_cyt_deam_1"/>
    <property type="match status" value="1"/>
</dbReference>
<comment type="function">
    <text evidence="1 14">Converts 2,5-diamino-6-(ribosylamino)-4(3h)-pyrimidinone 5'-phosphate into 5-amino-6-(ribosylamino)-2,4(1h,3h)-pyrimidinedione 5'-phosphate.</text>
</comment>
<dbReference type="PANTHER" id="PTHR38011">
    <property type="entry name" value="DIHYDROFOLATE REDUCTASE FAMILY PROTEIN (AFU_ORTHOLOGUE AFUA_8G06820)"/>
    <property type="match status" value="1"/>
</dbReference>
<keyword evidence="11" id="KW-0511">Multifunctional enzyme</keyword>
<dbReference type="InterPro" id="IPR004794">
    <property type="entry name" value="Eubact_RibD"/>
</dbReference>
<organism evidence="17 18">
    <name type="scientific">Nesterenkonia aerolata</name>
    <dbReference type="NCBI Taxonomy" id="3074079"/>
    <lineage>
        <taxon>Bacteria</taxon>
        <taxon>Bacillati</taxon>
        <taxon>Actinomycetota</taxon>
        <taxon>Actinomycetes</taxon>
        <taxon>Micrococcales</taxon>
        <taxon>Micrococcaceae</taxon>
        <taxon>Nesterenkonia</taxon>
    </lineage>
</organism>
<comment type="pathway">
    <text evidence="2 14">Cofactor biosynthesis; riboflavin biosynthesis; 5-amino-6-(D-ribitylamino)uracil from GTP: step 2/4.</text>
</comment>
<evidence type="ECO:0000256" key="5">
    <source>
        <dbReference type="ARBA" id="ARBA00007417"/>
    </source>
</evidence>
<gene>
    <name evidence="17" type="primary">ribD</name>
    <name evidence="17" type="ORF">RIL96_02810</name>
</gene>
<dbReference type="SUPFAM" id="SSF53597">
    <property type="entry name" value="Dihydrofolate reductase-like"/>
    <property type="match status" value="1"/>
</dbReference>
<keyword evidence="8 14" id="KW-0862">Zinc</keyword>
<evidence type="ECO:0000313" key="18">
    <source>
        <dbReference type="Proteomes" id="UP001251870"/>
    </source>
</evidence>
<dbReference type="PANTHER" id="PTHR38011:SF7">
    <property type="entry name" value="2,5-DIAMINO-6-RIBOSYLAMINO-4(3H)-PYRIMIDINONE 5'-PHOSPHATE REDUCTASE"/>
    <property type="match status" value="1"/>
</dbReference>
<keyword evidence="6 14" id="KW-0686">Riboflavin biosynthesis</keyword>
<feature type="domain" description="CMP/dCMP-type deaminase" evidence="16">
    <location>
        <begin position="4"/>
        <end position="133"/>
    </location>
</feature>